<gene>
    <name evidence="3" type="ORF">SAMN05216578_11733</name>
</gene>
<feature type="domain" description="Alpha/beta hydrolase" evidence="2">
    <location>
        <begin position="51"/>
        <end position="480"/>
    </location>
</feature>
<organism evidence="3 4">
    <name type="scientific">Halopseudomonas formosensis</name>
    <dbReference type="NCBI Taxonomy" id="1002526"/>
    <lineage>
        <taxon>Bacteria</taxon>
        <taxon>Pseudomonadati</taxon>
        <taxon>Pseudomonadota</taxon>
        <taxon>Gammaproteobacteria</taxon>
        <taxon>Pseudomonadales</taxon>
        <taxon>Pseudomonadaceae</taxon>
        <taxon>Halopseudomonas</taxon>
    </lineage>
</organism>
<dbReference type="InterPro" id="IPR045394">
    <property type="entry name" value="Abhydrolase_dom"/>
</dbReference>
<dbReference type="EMBL" id="FOYD01000017">
    <property type="protein sequence ID" value="SFQ89458.1"/>
    <property type="molecule type" value="Genomic_DNA"/>
</dbReference>
<feature type="signal peptide" evidence="1">
    <location>
        <begin position="1"/>
        <end position="17"/>
    </location>
</feature>
<evidence type="ECO:0000313" key="3">
    <source>
        <dbReference type="EMBL" id="SFQ89458.1"/>
    </source>
</evidence>
<dbReference type="STRING" id="1002526.SAMN05216578_11733"/>
<sequence>MQHMTATFLLASMLALGACKGSGGKSEGIDIGRNEPRAETPEVQAADGGMGQPALAAGLNIPLETLGYSEKEYFLSGTARSYLSRAGQVLTEDGLWDIEAGTAAPYVTRAVVYRPLAAANFNGTVIVEWMNVTSGSDVSPVLIYTHNELIREGYVLVSLSAQAAGVESTKALDPERYTRLQHPGDNHSYDIFSQVGQAVWDHADLLLDGLIPQRVIGAGESQSAYRLVTYANAVHPLVTVYDGFLLHSRLANPAPLFAEGDVSGSTAIRPDLGVPVLVFQTETDINEVTRQPETSTYRLWEVAGTAHFDAYGGGAGLTDTGDGQGAVLAVQALLSPPKSVFGLITCDKPINAGPMNFVLSAAIHALDKWVRTGNPPATANQLQAIDFTLYSPRLERDASGNALGGIRTPFVDVPLAVLSGAGNSGGNGFCGLFGTTTPYNAAELDARYPTQQVFVNAWTAATEEAVDKGFIRPADGQALIDAAKRVQISPDI</sequence>
<evidence type="ECO:0000259" key="2">
    <source>
        <dbReference type="Pfam" id="PF20091"/>
    </source>
</evidence>
<evidence type="ECO:0000256" key="1">
    <source>
        <dbReference type="SAM" id="SignalP"/>
    </source>
</evidence>
<dbReference type="Proteomes" id="UP000242815">
    <property type="component" value="Unassembled WGS sequence"/>
</dbReference>
<feature type="chain" id="PRO_5017213426" description="Alpha/beta hydrolase domain-containing protein" evidence="1">
    <location>
        <begin position="18"/>
        <end position="492"/>
    </location>
</feature>
<protein>
    <recommendedName>
        <fullName evidence="2">Alpha/beta hydrolase domain-containing protein</fullName>
    </recommendedName>
</protein>
<name>A0A1I6C8E9_9GAMM</name>
<accession>A0A1I6C8E9</accession>
<keyword evidence="1" id="KW-0732">Signal</keyword>
<reference evidence="3 4" key="1">
    <citation type="submission" date="2016-10" db="EMBL/GenBank/DDBJ databases">
        <authorList>
            <person name="de Groot N.N."/>
        </authorList>
    </citation>
    <scope>NUCLEOTIDE SEQUENCE [LARGE SCALE GENOMIC DNA]</scope>
    <source>
        <strain evidence="3 4">JCM 18415</strain>
    </source>
</reference>
<evidence type="ECO:0000313" key="4">
    <source>
        <dbReference type="Proteomes" id="UP000242815"/>
    </source>
</evidence>
<dbReference type="RefSeq" id="WP_218150051.1">
    <property type="nucleotide sequence ID" value="NZ_FOYD01000017.1"/>
</dbReference>
<dbReference type="Pfam" id="PF20091">
    <property type="entry name" value="Abhydrolase_10"/>
    <property type="match status" value="1"/>
</dbReference>
<dbReference type="AlphaFoldDB" id="A0A1I6C8E9"/>
<proteinExistence type="predicted"/>